<evidence type="ECO:0000256" key="3">
    <source>
        <dbReference type="ARBA" id="ARBA00022980"/>
    </source>
</evidence>
<sequence length="129" mass="15344">MSLLTVLRLSRIGGNVVVPAQYAIQTKNYAAPIDKRKQRVMKSQKIHLPVEKDVNKLINYCCGSNIYKEGEDIKLKPDSEYPEWLWNIRTEPPKLSDLDPNTKQYWRYIRKRALLRKNQMLKFIRPKYH</sequence>
<proteinExistence type="inferred from homology"/>
<dbReference type="GeneID" id="108626733"/>
<dbReference type="GO" id="GO:0003735">
    <property type="term" value="F:structural constituent of ribosome"/>
    <property type="evidence" value="ECO:0007669"/>
    <property type="project" value="TreeGrafter"/>
</dbReference>
<evidence type="ECO:0000256" key="6">
    <source>
        <dbReference type="ARBA" id="ARBA00033752"/>
    </source>
</evidence>
<evidence type="ECO:0000313" key="8">
    <source>
        <dbReference type="Proteomes" id="UP000694925"/>
    </source>
</evidence>
<evidence type="ECO:0000256" key="5">
    <source>
        <dbReference type="ARBA" id="ARBA00023274"/>
    </source>
</evidence>
<keyword evidence="2" id="KW-0809">Transit peptide</keyword>
<organism evidence="8 9">
    <name type="scientific">Ceratina calcarata</name>
    <dbReference type="NCBI Taxonomy" id="156304"/>
    <lineage>
        <taxon>Eukaryota</taxon>
        <taxon>Metazoa</taxon>
        <taxon>Ecdysozoa</taxon>
        <taxon>Arthropoda</taxon>
        <taxon>Hexapoda</taxon>
        <taxon>Insecta</taxon>
        <taxon>Pterygota</taxon>
        <taxon>Neoptera</taxon>
        <taxon>Endopterygota</taxon>
        <taxon>Hymenoptera</taxon>
        <taxon>Apocrita</taxon>
        <taxon>Aculeata</taxon>
        <taxon>Apoidea</taxon>
        <taxon>Anthophila</taxon>
        <taxon>Apidae</taxon>
        <taxon>Ceratina</taxon>
        <taxon>Zadontomerus</taxon>
    </lineage>
</organism>
<protein>
    <recommendedName>
        <fullName evidence="7">Large ribosomal subunit protein mL54</fullName>
    </recommendedName>
</protein>
<keyword evidence="8" id="KW-1185">Reference proteome</keyword>
<evidence type="ECO:0000256" key="4">
    <source>
        <dbReference type="ARBA" id="ARBA00023128"/>
    </source>
</evidence>
<dbReference type="GO" id="GO:0005762">
    <property type="term" value="C:mitochondrial large ribosomal subunit"/>
    <property type="evidence" value="ECO:0007669"/>
    <property type="project" value="TreeGrafter"/>
</dbReference>
<evidence type="ECO:0000256" key="7">
    <source>
        <dbReference type="ARBA" id="ARBA00035179"/>
    </source>
</evidence>
<dbReference type="RefSeq" id="XP_017883057.1">
    <property type="nucleotide sequence ID" value="XM_018027568.2"/>
</dbReference>
<dbReference type="KEGG" id="ccal:108626733"/>
<dbReference type="PANTHER" id="PTHR28595:SF1">
    <property type="entry name" value="LARGE RIBOSOMAL SUBUNIT PROTEIN ML54"/>
    <property type="match status" value="1"/>
</dbReference>
<dbReference type="PANTHER" id="PTHR28595">
    <property type="entry name" value="39S RIBOSOMAL PROTEIN L54, MITOCHONDRIAL"/>
    <property type="match status" value="1"/>
</dbReference>
<reference evidence="9" key="1">
    <citation type="submission" date="2025-08" db="UniProtKB">
        <authorList>
            <consortium name="RefSeq"/>
        </authorList>
    </citation>
    <scope>IDENTIFICATION</scope>
    <source>
        <tissue evidence="9">Whole body</tissue>
    </source>
</reference>
<gene>
    <name evidence="9" type="primary">LOC108626733</name>
</gene>
<dbReference type="CTD" id="116541"/>
<evidence type="ECO:0000256" key="2">
    <source>
        <dbReference type="ARBA" id="ARBA00022946"/>
    </source>
</evidence>
<dbReference type="InterPro" id="IPR013870">
    <property type="entry name" value="Ribosomal_mL54"/>
</dbReference>
<evidence type="ECO:0000313" key="9">
    <source>
        <dbReference type="RefSeq" id="XP_017883057.1"/>
    </source>
</evidence>
<dbReference type="Pfam" id="PF08561">
    <property type="entry name" value="Ribosomal_L37"/>
    <property type="match status" value="1"/>
</dbReference>
<comment type="subcellular location">
    <subcellularLocation>
        <location evidence="1">Mitochondrion</location>
    </subcellularLocation>
</comment>
<keyword evidence="5" id="KW-0687">Ribonucleoprotein</keyword>
<dbReference type="Proteomes" id="UP000694925">
    <property type="component" value="Unplaced"/>
</dbReference>
<keyword evidence="4" id="KW-0496">Mitochondrion</keyword>
<comment type="similarity">
    <text evidence="6">Belongs to the mitochondrion-specific ribosomal protein mL54 family.</text>
</comment>
<name>A0AAJ7J285_9HYME</name>
<evidence type="ECO:0000256" key="1">
    <source>
        <dbReference type="ARBA" id="ARBA00004173"/>
    </source>
</evidence>
<keyword evidence="3" id="KW-0689">Ribosomal protein</keyword>
<dbReference type="AlphaFoldDB" id="A0AAJ7J285"/>
<accession>A0AAJ7J285</accession>